<comment type="similarity">
    <text evidence="2">Belongs to the TspO/BZRP family.</text>
</comment>
<evidence type="ECO:0000256" key="5">
    <source>
        <dbReference type="ARBA" id="ARBA00023136"/>
    </source>
</evidence>
<accession>A0ABS2GAV0</accession>
<dbReference type="Gene3D" id="1.20.1260.100">
    <property type="entry name" value="TspO/MBR protein"/>
    <property type="match status" value="1"/>
</dbReference>
<evidence type="ECO:0000313" key="8">
    <source>
        <dbReference type="Proteomes" id="UP000729290"/>
    </source>
</evidence>
<feature type="transmembrane region" description="Helical" evidence="6">
    <location>
        <begin position="73"/>
        <end position="91"/>
    </location>
</feature>
<evidence type="ECO:0000256" key="3">
    <source>
        <dbReference type="ARBA" id="ARBA00022692"/>
    </source>
</evidence>
<feature type="transmembrane region" description="Helical" evidence="6">
    <location>
        <begin position="44"/>
        <end position="66"/>
    </location>
</feature>
<proteinExistence type="inferred from homology"/>
<gene>
    <name evidence="7" type="ORF">H9X83_10425</name>
</gene>
<keyword evidence="4 6" id="KW-1133">Transmembrane helix</keyword>
<sequence length="150" mass="16812">MKKKIYAGYILAALAAGGLSALLTKDGMAQFAMLEQPPLSPPGWIFPVVWSVLYLLMGISAAMVRLKGGREKLWIFWGQLAVNFLWSIFFFGRQWYFFSFAWLVLLFVLVAGMILSFRKVSPKAAALQLPYLLWLAFAGYLNLGVALLNP</sequence>
<feature type="transmembrane region" description="Helical" evidence="6">
    <location>
        <begin position="129"/>
        <end position="148"/>
    </location>
</feature>
<evidence type="ECO:0000256" key="4">
    <source>
        <dbReference type="ARBA" id="ARBA00022989"/>
    </source>
</evidence>
<organism evidence="7 8">
    <name type="scientific">Anaerotignum lactatifermentans</name>
    <dbReference type="NCBI Taxonomy" id="160404"/>
    <lineage>
        <taxon>Bacteria</taxon>
        <taxon>Bacillati</taxon>
        <taxon>Bacillota</taxon>
        <taxon>Clostridia</taxon>
        <taxon>Lachnospirales</taxon>
        <taxon>Anaerotignaceae</taxon>
        <taxon>Anaerotignum</taxon>
    </lineage>
</organism>
<dbReference type="InterPro" id="IPR038330">
    <property type="entry name" value="TspO/MBR-related_sf"/>
</dbReference>
<name>A0ABS2GAV0_9FIRM</name>
<comment type="subcellular location">
    <subcellularLocation>
        <location evidence="1">Membrane</location>
        <topology evidence="1">Multi-pass membrane protein</topology>
    </subcellularLocation>
</comment>
<keyword evidence="5 6" id="KW-0472">Membrane</keyword>
<dbReference type="InterPro" id="IPR004307">
    <property type="entry name" value="TspO_MBR"/>
</dbReference>
<reference evidence="7 8" key="1">
    <citation type="journal article" date="2021" name="Sci. Rep.">
        <title>The distribution of antibiotic resistance genes in chicken gut microbiota commensals.</title>
        <authorList>
            <person name="Juricova H."/>
            <person name="Matiasovicova J."/>
            <person name="Kubasova T."/>
            <person name="Cejkova D."/>
            <person name="Rychlik I."/>
        </authorList>
    </citation>
    <scope>NUCLEOTIDE SEQUENCE [LARGE SCALE GENOMIC DNA]</scope>
    <source>
        <strain evidence="7 8">An431b</strain>
    </source>
</reference>
<protein>
    <submittedName>
        <fullName evidence="7">Tryptophan-rich sensory protein</fullName>
    </submittedName>
</protein>
<dbReference type="EMBL" id="JACSNV010000016">
    <property type="protein sequence ID" value="MBM6878566.1"/>
    <property type="molecule type" value="Genomic_DNA"/>
</dbReference>
<dbReference type="Proteomes" id="UP000729290">
    <property type="component" value="Unassembled WGS sequence"/>
</dbReference>
<evidence type="ECO:0000313" key="7">
    <source>
        <dbReference type="EMBL" id="MBM6878566.1"/>
    </source>
</evidence>
<keyword evidence="3 6" id="KW-0812">Transmembrane</keyword>
<evidence type="ECO:0000256" key="2">
    <source>
        <dbReference type="ARBA" id="ARBA00007524"/>
    </source>
</evidence>
<evidence type="ECO:0000256" key="1">
    <source>
        <dbReference type="ARBA" id="ARBA00004141"/>
    </source>
</evidence>
<evidence type="ECO:0000256" key="6">
    <source>
        <dbReference type="SAM" id="Phobius"/>
    </source>
</evidence>
<comment type="caution">
    <text evidence="7">The sequence shown here is derived from an EMBL/GenBank/DDBJ whole genome shotgun (WGS) entry which is preliminary data.</text>
</comment>
<feature type="transmembrane region" description="Helical" evidence="6">
    <location>
        <begin position="97"/>
        <end position="117"/>
    </location>
</feature>
<dbReference type="Pfam" id="PF03073">
    <property type="entry name" value="TspO_MBR"/>
    <property type="match status" value="1"/>
</dbReference>
<dbReference type="CDD" id="cd15904">
    <property type="entry name" value="TSPO_MBR"/>
    <property type="match status" value="1"/>
</dbReference>
<keyword evidence="8" id="KW-1185">Reference proteome</keyword>
<dbReference type="PANTHER" id="PTHR10057:SF0">
    <property type="entry name" value="TRANSLOCATOR PROTEIN"/>
    <property type="match status" value="1"/>
</dbReference>
<dbReference type="PANTHER" id="PTHR10057">
    <property type="entry name" value="PERIPHERAL-TYPE BENZODIAZEPINE RECEPTOR"/>
    <property type="match status" value="1"/>
</dbReference>
<dbReference type="PIRSF" id="PIRSF005859">
    <property type="entry name" value="PBR"/>
    <property type="match status" value="1"/>
</dbReference>